<protein>
    <recommendedName>
        <fullName evidence="5">DUF2383 domain-containing protein</fullName>
    </recommendedName>
</protein>
<sequence length="66" mass="7541">MTKDLLKNKEFDLVSVIYNASQAAETCSQYIKDAEGDQEVERFFNDVIDSNSNLVQKGKDLLKNRI</sequence>
<dbReference type="EMBL" id="BLXY01000015">
    <property type="protein sequence ID" value="GFO66035.1"/>
    <property type="molecule type" value="Genomic_DNA"/>
</dbReference>
<reference evidence="1" key="2">
    <citation type="journal article" date="2021" name="Int. J. Syst. Evol. Microbiol.">
        <title>Geomonas silvestris sp. nov., Geomonas paludis sp. nov. and Geomonas limicola sp. nov., isolated from terrestrial environments, and emended description of the genus Geomonas.</title>
        <authorList>
            <person name="Itoh H."/>
            <person name="Xu Z."/>
            <person name="Masuda Y."/>
            <person name="Ushijima N."/>
            <person name="Hayakawa C."/>
            <person name="Shiratori Y."/>
            <person name="Senoo K."/>
        </authorList>
    </citation>
    <scope>NUCLEOTIDE SEQUENCE</scope>
    <source>
        <strain evidence="1">Red736</strain>
    </source>
</reference>
<reference evidence="2" key="3">
    <citation type="submission" date="2022-04" db="EMBL/GenBank/DDBJ databases">
        <authorList>
            <person name="Liu G."/>
        </authorList>
    </citation>
    <scope>NUCLEOTIDE SEQUENCE</scope>
    <source>
        <strain evidence="2">RG22</strain>
    </source>
</reference>
<evidence type="ECO:0000313" key="2">
    <source>
        <dbReference type="EMBL" id="UPU34577.1"/>
    </source>
</evidence>
<dbReference type="Proteomes" id="UP000568888">
    <property type="component" value="Unassembled WGS sequence"/>
</dbReference>
<evidence type="ECO:0008006" key="5">
    <source>
        <dbReference type="Google" id="ProtNLM"/>
    </source>
</evidence>
<accession>A0A6V8N0N5</accession>
<dbReference type="Proteomes" id="UP000831485">
    <property type="component" value="Chromosome"/>
</dbReference>
<dbReference type="AlphaFoldDB" id="A0A6V8N0N5"/>
<evidence type="ECO:0000313" key="1">
    <source>
        <dbReference type="EMBL" id="GFO66035.1"/>
    </source>
</evidence>
<keyword evidence="4" id="KW-1185">Reference proteome</keyword>
<dbReference type="RefSeq" id="WP_183350636.1">
    <property type="nucleotide sequence ID" value="NZ_BLXY01000015.1"/>
</dbReference>
<gene>
    <name evidence="1" type="ORF">GMPD_39540</name>
    <name evidence="2" type="ORF">M1B72_14100</name>
</gene>
<dbReference type="EMBL" id="CP096574">
    <property type="protein sequence ID" value="UPU34577.1"/>
    <property type="molecule type" value="Genomic_DNA"/>
</dbReference>
<evidence type="ECO:0000313" key="4">
    <source>
        <dbReference type="Proteomes" id="UP000831485"/>
    </source>
</evidence>
<reference evidence="3" key="1">
    <citation type="submission" date="2020-06" db="EMBL/GenBank/DDBJ databases">
        <title>Draft genomic sequecing of Geomonas sp. Red736.</title>
        <authorList>
            <person name="Itoh H."/>
            <person name="Xu Z.X."/>
            <person name="Ushijima N."/>
            <person name="Masuda Y."/>
            <person name="Shiratori Y."/>
            <person name="Senoo K."/>
        </authorList>
    </citation>
    <scope>NUCLEOTIDE SEQUENCE [LARGE SCALE GENOMIC DNA]</scope>
    <source>
        <strain evidence="3">Red736</strain>
    </source>
</reference>
<proteinExistence type="predicted"/>
<organism evidence="1 3">
    <name type="scientific">Geomonas paludis</name>
    <dbReference type="NCBI Taxonomy" id="2740185"/>
    <lineage>
        <taxon>Bacteria</taxon>
        <taxon>Pseudomonadati</taxon>
        <taxon>Thermodesulfobacteriota</taxon>
        <taxon>Desulfuromonadia</taxon>
        <taxon>Geobacterales</taxon>
        <taxon>Geobacteraceae</taxon>
        <taxon>Geomonas</taxon>
    </lineage>
</organism>
<name>A0A6V8N0N5_9BACT</name>
<evidence type="ECO:0000313" key="3">
    <source>
        <dbReference type="Proteomes" id="UP000568888"/>
    </source>
</evidence>